<feature type="signal peptide" evidence="2">
    <location>
        <begin position="1"/>
        <end position="28"/>
    </location>
</feature>
<dbReference type="Gene3D" id="2.40.160.20">
    <property type="match status" value="1"/>
</dbReference>
<dbReference type="SUPFAM" id="SSF56925">
    <property type="entry name" value="OMPA-like"/>
    <property type="match status" value="1"/>
</dbReference>
<gene>
    <name evidence="3" type="ORF">B0F87_101215</name>
</gene>
<dbReference type="AlphaFoldDB" id="A0A2S6HKC6"/>
<dbReference type="InterPro" id="IPR011250">
    <property type="entry name" value="OMP/PagP_B-barrel"/>
</dbReference>
<feature type="region of interest" description="Disordered" evidence="1">
    <location>
        <begin position="59"/>
        <end position="93"/>
    </location>
</feature>
<evidence type="ECO:0000313" key="4">
    <source>
        <dbReference type="Proteomes" id="UP000240010"/>
    </source>
</evidence>
<dbReference type="Proteomes" id="UP000240010">
    <property type="component" value="Unassembled WGS sequence"/>
</dbReference>
<reference evidence="3 4" key="1">
    <citation type="submission" date="2018-02" db="EMBL/GenBank/DDBJ databases">
        <title>Subsurface microbial communities from deep shales in Ohio and West Virginia, USA.</title>
        <authorList>
            <person name="Wrighton K."/>
        </authorList>
    </citation>
    <scope>NUCLEOTIDE SEQUENCE [LARGE SCALE GENOMIC DNA]</scope>
    <source>
        <strain evidence="3 4">OWC-DMM</strain>
    </source>
</reference>
<dbReference type="RefSeq" id="WP_104427275.1">
    <property type="nucleotide sequence ID" value="NZ_PTIZ01000001.1"/>
</dbReference>
<protein>
    <recommendedName>
        <fullName evidence="5">Porin family protein</fullName>
    </recommendedName>
</protein>
<proteinExistence type="predicted"/>
<evidence type="ECO:0000313" key="3">
    <source>
        <dbReference type="EMBL" id="PPK77833.1"/>
    </source>
</evidence>
<name>A0A2S6HKC6_9GAMM</name>
<keyword evidence="2" id="KW-0732">Signal</keyword>
<evidence type="ECO:0008006" key="5">
    <source>
        <dbReference type="Google" id="ProtNLM"/>
    </source>
</evidence>
<evidence type="ECO:0000256" key="1">
    <source>
        <dbReference type="SAM" id="MobiDB-lite"/>
    </source>
</evidence>
<accession>A0A2S6HKC6</accession>
<sequence length="306" mass="32523">MINKTKLALGIAATLTIAGALVSPQAMAISKADRVAEAANNKVDALEAQMQAMQAELSRLRAETSRPRSSADAGKVQELDQWMNSVKSAPKESKKSKDNMVFFRGGYAHMFKGRNDILTGGQTALNGGKDDTTDKSGYDLGAGFDFSLSDDLFGFMDSTEVLAELMFEYKKFGKQHSQNAGLPNNNTLCVVGGGVVGADVTTNKSSCSDVTVSQFTLSAAPKVKFMKGSALRPWIIPVGLAMHVISPPSNGVTVFNPGAMFALGADYKIWKDIYVGADARYHWTASDADGVNTDGYTAGGYLGIGF</sequence>
<evidence type="ECO:0000256" key="2">
    <source>
        <dbReference type="SAM" id="SignalP"/>
    </source>
</evidence>
<organism evidence="3 4">
    <name type="scientific">Methylobacter tundripaludum</name>
    <dbReference type="NCBI Taxonomy" id="173365"/>
    <lineage>
        <taxon>Bacteria</taxon>
        <taxon>Pseudomonadati</taxon>
        <taxon>Pseudomonadota</taxon>
        <taxon>Gammaproteobacteria</taxon>
        <taxon>Methylococcales</taxon>
        <taxon>Methylococcaceae</taxon>
        <taxon>Methylobacter</taxon>
    </lineage>
</organism>
<feature type="chain" id="PRO_5015510138" description="Porin family protein" evidence="2">
    <location>
        <begin position="29"/>
        <end position="306"/>
    </location>
</feature>
<comment type="caution">
    <text evidence="3">The sequence shown here is derived from an EMBL/GenBank/DDBJ whole genome shotgun (WGS) entry which is preliminary data.</text>
</comment>
<dbReference type="EMBL" id="PTIZ01000001">
    <property type="protein sequence ID" value="PPK77833.1"/>
    <property type="molecule type" value="Genomic_DNA"/>
</dbReference>